<keyword evidence="4 9" id="KW-0863">Zinc-finger</keyword>
<proteinExistence type="inferred from homology"/>
<feature type="compositionally biased region" description="Basic and acidic residues" evidence="10">
    <location>
        <begin position="76"/>
        <end position="90"/>
    </location>
</feature>
<dbReference type="InterPro" id="IPR017907">
    <property type="entry name" value="Znf_RING_CS"/>
</dbReference>
<dbReference type="Proteomes" id="UP000754883">
    <property type="component" value="Unassembled WGS sequence"/>
</dbReference>
<evidence type="ECO:0000256" key="6">
    <source>
        <dbReference type="ARBA" id="ARBA00022806"/>
    </source>
</evidence>
<evidence type="ECO:0000256" key="9">
    <source>
        <dbReference type="PROSITE-ProRule" id="PRU00175"/>
    </source>
</evidence>
<keyword evidence="5" id="KW-0378">Hydrolase</keyword>
<dbReference type="GO" id="GO:0016787">
    <property type="term" value="F:hydrolase activity"/>
    <property type="evidence" value="ECO:0007669"/>
    <property type="project" value="UniProtKB-KW"/>
</dbReference>
<dbReference type="Gene3D" id="3.40.50.10810">
    <property type="entry name" value="Tandem AAA-ATPase domain"/>
    <property type="match status" value="1"/>
</dbReference>
<dbReference type="Pfam" id="PF00271">
    <property type="entry name" value="Helicase_C"/>
    <property type="match status" value="1"/>
</dbReference>
<evidence type="ECO:0000256" key="8">
    <source>
        <dbReference type="ARBA" id="ARBA00022840"/>
    </source>
</evidence>
<keyword evidence="15" id="KW-1185">Reference proteome</keyword>
<evidence type="ECO:0000256" key="7">
    <source>
        <dbReference type="ARBA" id="ARBA00022833"/>
    </source>
</evidence>
<dbReference type="PANTHER" id="PTHR45626">
    <property type="entry name" value="TRANSCRIPTION TERMINATION FACTOR 2-RELATED"/>
    <property type="match status" value="1"/>
</dbReference>
<dbReference type="InterPro" id="IPR001841">
    <property type="entry name" value="Znf_RING"/>
</dbReference>
<evidence type="ECO:0000256" key="1">
    <source>
        <dbReference type="ARBA" id="ARBA00007025"/>
    </source>
</evidence>
<accession>A0A9N9UHR0</accession>
<dbReference type="PANTHER" id="PTHR45626:SF52">
    <property type="entry name" value="SINGLE-STRANDED DNA-DEPENDENT ATPASE (EUROFUNG)"/>
    <property type="match status" value="1"/>
</dbReference>
<dbReference type="InterPro" id="IPR038718">
    <property type="entry name" value="SNF2-like_sf"/>
</dbReference>
<dbReference type="GO" id="GO:0004386">
    <property type="term" value="F:helicase activity"/>
    <property type="evidence" value="ECO:0007669"/>
    <property type="project" value="UniProtKB-KW"/>
</dbReference>
<dbReference type="InterPro" id="IPR027417">
    <property type="entry name" value="P-loop_NTPase"/>
</dbReference>
<gene>
    <name evidence="14" type="ORF">CBYS24578_00007962</name>
</gene>
<dbReference type="InterPro" id="IPR049730">
    <property type="entry name" value="SNF2/RAD54-like_C"/>
</dbReference>
<evidence type="ECO:0000259" key="12">
    <source>
        <dbReference type="PROSITE" id="PS51192"/>
    </source>
</evidence>
<dbReference type="Gene3D" id="3.40.50.300">
    <property type="entry name" value="P-loop containing nucleotide triphosphate hydrolases"/>
    <property type="match status" value="1"/>
</dbReference>
<comment type="caution">
    <text evidence="14">The sequence shown here is derived from an EMBL/GenBank/DDBJ whole genome shotgun (WGS) entry which is preliminary data.</text>
</comment>
<feature type="region of interest" description="Disordered" evidence="10">
    <location>
        <begin position="72"/>
        <end position="96"/>
    </location>
</feature>
<dbReference type="InterPro" id="IPR014001">
    <property type="entry name" value="Helicase_ATP-bd"/>
</dbReference>
<evidence type="ECO:0000256" key="4">
    <source>
        <dbReference type="ARBA" id="ARBA00022771"/>
    </source>
</evidence>
<evidence type="ECO:0000256" key="10">
    <source>
        <dbReference type="SAM" id="MobiDB-lite"/>
    </source>
</evidence>
<dbReference type="GO" id="GO:0008270">
    <property type="term" value="F:zinc ion binding"/>
    <property type="evidence" value="ECO:0007669"/>
    <property type="project" value="UniProtKB-KW"/>
</dbReference>
<dbReference type="AlphaFoldDB" id="A0A9N9UHR0"/>
<dbReference type="SMART" id="SM00487">
    <property type="entry name" value="DEXDc"/>
    <property type="match status" value="1"/>
</dbReference>
<evidence type="ECO:0000256" key="2">
    <source>
        <dbReference type="ARBA" id="ARBA00022723"/>
    </source>
</evidence>
<protein>
    <submittedName>
        <fullName evidence="14">Uncharacterized protein</fullName>
    </submittedName>
</protein>
<evidence type="ECO:0000313" key="15">
    <source>
        <dbReference type="Proteomes" id="UP000754883"/>
    </source>
</evidence>
<dbReference type="SMART" id="SM00490">
    <property type="entry name" value="HELICc"/>
    <property type="match status" value="1"/>
</dbReference>
<reference evidence="15" key="1">
    <citation type="submission" date="2019-06" db="EMBL/GenBank/DDBJ databases">
        <authorList>
            <person name="Broberg M."/>
        </authorList>
    </citation>
    <scope>NUCLEOTIDE SEQUENCE [LARGE SCALE GENOMIC DNA]</scope>
</reference>
<feature type="domain" description="RING-type" evidence="11">
    <location>
        <begin position="497"/>
        <end position="544"/>
    </location>
</feature>
<dbReference type="InterPro" id="IPR050628">
    <property type="entry name" value="SNF2_RAD54_helicase_TF"/>
</dbReference>
<dbReference type="InterPro" id="IPR000330">
    <property type="entry name" value="SNF2_N"/>
</dbReference>
<dbReference type="InterPro" id="IPR001650">
    <property type="entry name" value="Helicase_C-like"/>
</dbReference>
<evidence type="ECO:0000256" key="5">
    <source>
        <dbReference type="ARBA" id="ARBA00022801"/>
    </source>
</evidence>
<dbReference type="CDD" id="cd18793">
    <property type="entry name" value="SF2_C_SNF"/>
    <property type="match status" value="1"/>
</dbReference>
<keyword evidence="7" id="KW-0862">Zinc</keyword>
<name>A0A9N9UHR0_9HYPO</name>
<dbReference type="Pfam" id="PF00176">
    <property type="entry name" value="SNF2-rel_dom"/>
    <property type="match status" value="1"/>
</dbReference>
<evidence type="ECO:0000259" key="11">
    <source>
        <dbReference type="PROSITE" id="PS50089"/>
    </source>
</evidence>
<dbReference type="GO" id="GO:0005524">
    <property type="term" value="F:ATP binding"/>
    <property type="evidence" value="ECO:0007669"/>
    <property type="project" value="UniProtKB-KW"/>
</dbReference>
<comment type="similarity">
    <text evidence="1">Belongs to the SNF2/RAD54 helicase family.</text>
</comment>
<dbReference type="SUPFAM" id="SSF52540">
    <property type="entry name" value="P-loop containing nucleoside triphosphate hydrolases"/>
    <property type="match status" value="2"/>
</dbReference>
<dbReference type="PROSITE" id="PS51194">
    <property type="entry name" value="HELICASE_CTER"/>
    <property type="match status" value="1"/>
</dbReference>
<dbReference type="GO" id="GO:0006281">
    <property type="term" value="P:DNA repair"/>
    <property type="evidence" value="ECO:0007669"/>
    <property type="project" value="TreeGrafter"/>
</dbReference>
<dbReference type="GO" id="GO:0008094">
    <property type="term" value="F:ATP-dependent activity, acting on DNA"/>
    <property type="evidence" value="ECO:0007669"/>
    <property type="project" value="TreeGrafter"/>
</dbReference>
<dbReference type="GO" id="GO:0005634">
    <property type="term" value="C:nucleus"/>
    <property type="evidence" value="ECO:0007669"/>
    <property type="project" value="TreeGrafter"/>
</dbReference>
<reference evidence="14 15" key="2">
    <citation type="submission" date="2021-10" db="EMBL/GenBank/DDBJ databases">
        <authorList>
            <person name="Piombo E."/>
        </authorList>
    </citation>
    <scope>NUCLEOTIDE SEQUENCE [LARGE SCALE GENOMIC DNA]</scope>
</reference>
<dbReference type="EMBL" id="CABFNO020001405">
    <property type="protein sequence ID" value="CAG9986764.1"/>
    <property type="molecule type" value="Genomic_DNA"/>
</dbReference>
<dbReference type="Gene3D" id="3.30.40.10">
    <property type="entry name" value="Zinc/RING finger domain, C3HC4 (zinc finger)"/>
    <property type="match status" value="1"/>
</dbReference>
<dbReference type="PROSITE" id="PS00518">
    <property type="entry name" value="ZF_RING_1"/>
    <property type="match status" value="1"/>
</dbReference>
<dbReference type="PROSITE" id="PS50089">
    <property type="entry name" value="ZF_RING_2"/>
    <property type="match status" value="1"/>
</dbReference>
<dbReference type="OrthoDB" id="448448at2759"/>
<evidence type="ECO:0000256" key="3">
    <source>
        <dbReference type="ARBA" id="ARBA00022741"/>
    </source>
</evidence>
<organism evidence="14 15">
    <name type="scientific">Clonostachys byssicola</name>
    <dbReference type="NCBI Taxonomy" id="160290"/>
    <lineage>
        <taxon>Eukaryota</taxon>
        <taxon>Fungi</taxon>
        <taxon>Dikarya</taxon>
        <taxon>Ascomycota</taxon>
        <taxon>Pezizomycotina</taxon>
        <taxon>Sordariomycetes</taxon>
        <taxon>Hypocreomycetidae</taxon>
        <taxon>Hypocreales</taxon>
        <taxon>Bionectriaceae</taxon>
        <taxon>Clonostachys</taxon>
    </lineage>
</organism>
<feature type="domain" description="Helicase ATP-binding" evidence="12">
    <location>
        <begin position="173"/>
        <end position="357"/>
    </location>
</feature>
<dbReference type="InterPro" id="IPR013083">
    <property type="entry name" value="Znf_RING/FYVE/PHD"/>
</dbReference>
<keyword evidence="2" id="KW-0479">Metal-binding</keyword>
<dbReference type="PROSITE" id="PS51192">
    <property type="entry name" value="HELICASE_ATP_BIND_1"/>
    <property type="match status" value="1"/>
</dbReference>
<feature type="domain" description="Helicase C-terminal" evidence="13">
    <location>
        <begin position="583"/>
        <end position="744"/>
    </location>
</feature>
<sequence length="754" mass="84024">MSDGWWRHGQSGLLCLEMNVYGARENAATVGDILSQSSKFLQPPLYGMKDVEYQNPQILKIAGYEEEDLVLTPSPKPDDMQTHHTPRHGDQAMPTSDSEAVDNIFDSLLHTVHQEISTIRGIISPLLPHQEEAIDFVYQRESGQGDSELGLWKLRNANSDIPYYQHVFTGAKRPEPAEAKSGIIADEMGLGKSLVILSVILSSLGPAETFGSALGNQEALSQSSQKVPSKATLIVVPSSFDNWVDEIRKHTSTGILSYYSHLGQKRKHEKHLLRESVIVFTTYATVAAEFCRGDTTLADLNWFRIVLDEAHDIRNPKTNQFRAVANLTAEHRWCLTGTPIQNSLEDLGALVTFLRIPIMSNTMTFRKFITNPIILNPTDPNRFQNLQTLLRTICIRRTRQLIKLPEPVQCYTEVAFTPDEYQDYQKLLEQCSMEVDWAVSRRRKNLLKSAVLESLLKLRLFCNNGRAKHLLQVGKTGLPTDFDVALEALRLHDLDVCGYCSKQIHSASDVAETESGIFLPKCCHLVCYNCITHHRKQKNKCPSCVSGTESPAMAFSLTANSQVPPGGRSHDTPISEPYQYPSKLLRLLDDIRQDLSQKCIVFSSWKKTLVLITQLLQMNGINHEMIDGSKPLAARLKILSNFRSPIGANVLLMTLGTGAVGLNLAVASRVYLMEPQWNPSIESQAIGRALRLGQTAQVNVTRYIMVNSIEGKNVWSSQRGKIALAGGGFGAARHSQPERFQELLGVFGVDPARV</sequence>
<keyword evidence="6" id="KW-0347">Helicase</keyword>
<keyword evidence="8" id="KW-0067">ATP-binding</keyword>
<evidence type="ECO:0000313" key="14">
    <source>
        <dbReference type="EMBL" id="CAG9986764.1"/>
    </source>
</evidence>
<evidence type="ECO:0000259" key="13">
    <source>
        <dbReference type="PROSITE" id="PS51194"/>
    </source>
</evidence>
<keyword evidence="3" id="KW-0547">Nucleotide-binding</keyword>
<dbReference type="SUPFAM" id="SSF57850">
    <property type="entry name" value="RING/U-box"/>
    <property type="match status" value="1"/>
</dbReference>
<dbReference type="CDD" id="cd18008">
    <property type="entry name" value="DEXDc_SHPRH-like"/>
    <property type="match status" value="1"/>
</dbReference>